<dbReference type="Proteomes" id="UP000789920">
    <property type="component" value="Unassembled WGS sequence"/>
</dbReference>
<evidence type="ECO:0000313" key="2">
    <source>
        <dbReference type="Proteomes" id="UP000789920"/>
    </source>
</evidence>
<dbReference type="EMBL" id="CAJVQC010020279">
    <property type="protein sequence ID" value="CAG8707006.1"/>
    <property type="molecule type" value="Genomic_DNA"/>
</dbReference>
<evidence type="ECO:0000313" key="1">
    <source>
        <dbReference type="EMBL" id="CAG8707006.1"/>
    </source>
</evidence>
<gene>
    <name evidence="1" type="ORF">RPERSI_LOCUS10291</name>
</gene>
<feature type="non-terminal residue" evidence="1">
    <location>
        <position position="1"/>
    </location>
</feature>
<protein>
    <submittedName>
        <fullName evidence="1">32283_t:CDS:1</fullName>
    </submittedName>
</protein>
<organism evidence="1 2">
    <name type="scientific">Racocetra persica</name>
    <dbReference type="NCBI Taxonomy" id="160502"/>
    <lineage>
        <taxon>Eukaryota</taxon>
        <taxon>Fungi</taxon>
        <taxon>Fungi incertae sedis</taxon>
        <taxon>Mucoromycota</taxon>
        <taxon>Glomeromycotina</taxon>
        <taxon>Glomeromycetes</taxon>
        <taxon>Diversisporales</taxon>
        <taxon>Gigasporaceae</taxon>
        <taxon>Racocetra</taxon>
    </lineage>
</organism>
<reference evidence="1" key="1">
    <citation type="submission" date="2021-06" db="EMBL/GenBank/DDBJ databases">
        <authorList>
            <person name="Kallberg Y."/>
            <person name="Tangrot J."/>
            <person name="Rosling A."/>
        </authorList>
    </citation>
    <scope>NUCLEOTIDE SEQUENCE</scope>
    <source>
        <strain evidence="1">MA461A</strain>
    </source>
</reference>
<sequence>NERFPISEGDMCACSIHKHLPKNKSIQLLTKQQNNPSED</sequence>
<proteinExistence type="predicted"/>
<accession>A0ACA9PHP5</accession>
<keyword evidence="2" id="KW-1185">Reference proteome</keyword>
<comment type="caution">
    <text evidence="1">The sequence shown here is derived from an EMBL/GenBank/DDBJ whole genome shotgun (WGS) entry which is preliminary data.</text>
</comment>
<name>A0ACA9PHP5_9GLOM</name>